<name>A0A1M7K8K4_9FIRM</name>
<reference evidence="1 2" key="1">
    <citation type="submission" date="2016-11" db="EMBL/GenBank/DDBJ databases">
        <authorList>
            <person name="Jaros S."/>
            <person name="Januszkiewicz K."/>
            <person name="Wedrychowicz H."/>
        </authorList>
    </citation>
    <scope>NUCLEOTIDE SEQUENCE [LARGE SCALE GENOMIC DNA]</scope>
    <source>
        <strain evidence="1 2">DSM 15930</strain>
    </source>
</reference>
<sequence length="95" mass="11021">MEEKQDKQEKIVFTTQDNEKIEFYVLEQTMINGVNYILVADSIEDEEANALILKESANEADDILYDVVEDDNELQAISKVFIEMLDDTDIELEKE</sequence>
<proteinExistence type="predicted"/>
<dbReference type="Pfam" id="PF06949">
    <property type="entry name" value="DUF1292"/>
    <property type="match status" value="1"/>
</dbReference>
<dbReference type="RefSeq" id="WP_073288353.1">
    <property type="nucleotide sequence ID" value="NZ_FRCP01000013.1"/>
</dbReference>
<dbReference type="Proteomes" id="UP000184038">
    <property type="component" value="Unassembled WGS sequence"/>
</dbReference>
<accession>A0A1M7K8K4</accession>
<dbReference type="EMBL" id="FRCP01000013">
    <property type="protein sequence ID" value="SHM61619.1"/>
    <property type="molecule type" value="Genomic_DNA"/>
</dbReference>
<keyword evidence="2" id="KW-1185">Reference proteome</keyword>
<gene>
    <name evidence="1" type="ORF">SAMN02746066_02599</name>
</gene>
<organism evidence="1 2">
    <name type="scientific">Anaerosporobacter mobilis DSM 15930</name>
    <dbReference type="NCBI Taxonomy" id="1120996"/>
    <lineage>
        <taxon>Bacteria</taxon>
        <taxon>Bacillati</taxon>
        <taxon>Bacillota</taxon>
        <taxon>Clostridia</taxon>
        <taxon>Lachnospirales</taxon>
        <taxon>Lachnospiraceae</taxon>
        <taxon>Anaerosporobacter</taxon>
    </lineage>
</organism>
<dbReference type="InterPro" id="IPR009711">
    <property type="entry name" value="UPF0473"/>
</dbReference>
<evidence type="ECO:0008006" key="3">
    <source>
        <dbReference type="Google" id="ProtNLM"/>
    </source>
</evidence>
<dbReference type="AlphaFoldDB" id="A0A1M7K8K4"/>
<dbReference type="STRING" id="1120996.SAMN02746066_02599"/>
<protein>
    <recommendedName>
        <fullName evidence="3">DUF1292 domain-containing protein</fullName>
    </recommendedName>
</protein>
<evidence type="ECO:0000313" key="1">
    <source>
        <dbReference type="EMBL" id="SHM61619.1"/>
    </source>
</evidence>
<evidence type="ECO:0000313" key="2">
    <source>
        <dbReference type="Proteomes" id="UP000184038"/>
    </source>
</evidence>
<dbReference type="OrthoDB" id="1934714at2"/>